<evidence type="ECO:0000256" key="1">
    <source>
        <dbReference type="SAM" id="MobiDB-lite"/>
    </source>
</evidence>
<proteinExistence type="predicted"/>
<sequence>MYSGLTPLAMSPLYPTAGLAGPALVGHDDLYAMQQTSLNLLNGAGKAFEMDTTEDNTESQSLYQDSHRAYGVKSPTSELARLEHRQSHNVQLMKASLYADTEMEDDASVSTGDQQVPRVGSLLTGPPSVHREDEYVAEDTPVMAAEAAEVALKPLIVRPHTIVLKYHRKVLPFKQTIAGRLDAAYIADMSVCRGRHSRVGFGPSGAIVYPTSYDSIS</sequence>
<reference evidence="2" key="1">
    <citation type="submission" date="2015-09" db="EMBL/GenBank/DDBJ databases">
        <title>De novo assembly of Pectinophora gossypiella (Pink Bollworm) gut transcriptome.</title>
        <authorList>
            <person name="Tassone E.E."/>
        </authorList>
    </citation>
    <scope>NUCLEOTIDE SEQUENCE</scope>
</reference>
<dbReference type="EMBL" id="GDQN01008665">
    <property type="protein sequence ID" value="JAT82389.1"/>
    <property type="molecule type" value="Transcribed_RNA"/>
</dbReference>
<organism evidence="2">
    <name type="scientific">Pectinophora gossypiella</name>
    <name type="common">Cotton pink bollworm</name>
    <name type="synonym">Depressaria gossypiella</name>
    <dbReference type="NCBI Taxonomy" id="13191"/>
    <lineage>
        <taxon>Eukaryota</taxon>
        <taxon>Metazoa</taxon>
        <taxon>Ecdysozoa</taxon>
        <taxon>Arthropoda</taxon>
        <taxon>Hexapoda</taxon>
        <taxon>Insecta</taxon>
        <taxon>Pterygota</taxon>
        <taxon>Neoptera</taxon>
        <taxon>Endopterygota</taxon>
        <taxon>Lepidoptera</taxon>
        <taxon>Glossata</taxon>
        <taxon>Ditrysia</taxon>
        <taxon>Gelechioidea</taxon>
        <taxon>Gelechiidae</taxon>
        <taxon>Apatetrinae</taxon>
        <taxon>Pectinophora</taxon>
    </lineage>
</organism>
<name>A0A1E1W620_PECGO</name>
<feature type="non-terminal residue" evidence="2">
    <location>
        <position position="217"/>
    </location>
</feature>
<protein>
    <submittedName>
        <fullName evidence="2">Uncharacterized protein</fullName>
    </submittedName>
</protein>
<dbReference type="OrthoDB" id="7453339at2759"/>
<dbReference type="AlphaFoldDB" id="A0A1E1W620"/>
<accession>A0A1E1W620</accession>
<evidence type="ECO:0000313" key="2">
    <source>
        <dbReference type="EMBL" id="JAT82389.1"/>
    </source>
</evidence>
<gene>
    <name evidence="2" type="ORF">g.8730</name>
</gene>
<feature type="region of interest" description="Disordered" evidence="1">
    <location>
        <begin position="109"/>
        <end position="129"/>
    </location>
</feature>